<dbReference type="SUPFAM" id="SSF53098">
    <property type="entry name" value="Ribonuclease H-like"/>
    <property type="match status" value="1"/>
</dbReference>
<dbReference type="PANTHER" id="PTHR42648">
    <property type="entry name" value="TRANSPOSASE, PUTATIVE-RELATED"/>
    <property type="match status" value="1"/>
</dbReference>
<gene>
    <name evidence="2" type="ORF">EPI10_005372</name>
</gene>
<feature type="domain" description="Retroviral polymerase SH3-like" evidence="1">
    <location>
        <begin position="94"/>
        <end position="129"/>
    </location>
</feature>
<dbReference type="InterPro" id="IPR057670">
    <property type="entry name" value="SH3_retrovirus"/>
</dbReference>
<dbReference type="PANTHER" id="PTHR42648:SF18">
    <property type="entry name" value="RETROTRANSPOSON, UNCLASSIFIED-LIKE PROTEIN"/>
    <property type="match status" value="1"/>
</dbReference>
<accession>A0A5B6WN53</accession>
<evidence type="ECO:0000313" key="3">
    <source>
        <dbReference type="Proteomes" id="UP000325315"/>
    </source>
</evidence>
<dbReference type="InterPro" id="IPR012337">
    <property type="entry name" value="RNaseH-like_sf"/>
</dbReference>
<dbReference type="EMBL" id="SMMG02000002">
    <property type="protein sequence ID" value="KAA3483180.1"/>
    <property type="molecule type" value="Genomic_DNA"/>
</dbReference>
<protein>
    <submittedName>
        <fullName evidence="2">Retrovirus-related Pol polyprotein from transposon TNT 1-94</fullName>
    </submittedName>
</protein>
<organism evidence="2 3">
    <name type="scientific">Gossypium australe</name>
    <dbReference type="NCBI Taxonomy" id="47621"/>
    <lineage>
        <taxon>Eukaryota</taxon>
        <taxon>Viridiplantae</taxon>
        <taxon>Streptophyta</taxon>
        <taxon>Embryophyta</taxon>
        <taxon>Tracheophyta</taxon>
        <taxon>Spermatophyta</taxon>
        <taxon>Magnoliopsida</taxon>
        <taxon>eudicotyledons</taxon>
        <taxon>Gunneridae</taxon>
        <taxon>Pentapetalae</taxon>
        <taxon>rosids</taxon>
        <taxon>malvids</taxon>
        <taxon>Malvales</taxon>
        <taxon>Malvaceae</taxon>
        <taxon>Malvoideae</taxon>
        <taxon>Gossypium</taxon>
    </lineage>
</organism>
<evidence type="ECO:0000259" key="1">
    <source>
        <dbReference type="Pfam" id="PF25597"/>
    </source>
</evidence>
<evidence type="ECO:0000313" key="2">
    <source>
        <dbReference type="EMBL" id="KAA3483180.1"/>
    </source>
</evidence>
<dbReference type="CDD" id="cd09272">
    <property type="entry name" value="RNase_HI_RT_Ty1"/>
    <property type="match status" value="1"/>
</dbReference>
<dbReference type="AlphaFoldDB" id="A0A5B6WN53"/>
<dbReference type="GO" id="GO:0003676">
    <property type="term" value="F:nucleic acid binding"/>
    <property type="evidence" value="ECO:0007669"/>
    <property type="project" value="InterPro"/>
</dbReference>
<dbReference type="Proteomes" id="UP000325315">
    <property type="component" value="Unassembled WGS sequence"/>
</dbReference>
<comment type="caution">
    <text evidence="2">The sequence shown here is derived from an EMBL/GenBank/DDBJ whole genome shotgun (WGS) entry which is preliminary data.</text>
</comment>
<keyword evidence="3" id="KW-1185">Reference proteome</keyword>
<dbReference type="Pfam" id="PF25597">
    <property type="entry name" value="SH3_retrovirus"/>
    <property type="match status" value="1"/>
</dbReference>
<name>A0A5B6WN53_9ROSI</name>
<reference evidence="3" key="1">
    <citation type="journal article" date="2019" name="Plant Biotechnol. J.">
        <title>Genome sequencing of the Australian wild diploid species Gossypium australe highlights disease resistance and delayed gland morphogenesis.</title>
        <authorList>
            <person name="Cai Y."/>
            <person name="Cai X."/>
            <person name="Wang Q."/>
            <person name="Wang P."/>
            <person name="Zhang Y."/>
            <person name="Cai C."/>
            <person name="Xu Y."/>
            <person name="Wang K."/>
            <person name="Zhou Z."/>
            <person name="Wang C."/>
            <person name="Geng S."/>
            <person name="Li B."/>
            <person name="Dong Q."/>
            <person name="Hou Y."/>
            <person name="Wang H."/>
            <person name="Ai P."/>
            <person name="Liu Z."/>
            <person name="Yi F."/>
            <person name="Sun M."/>
            <person name="An G."/>
            <person name="Cheng J."/>
            <person name="Zhang Y."/>
            <person name="Shi Q."/>
            <person name="Xie Y."/>
            <person name="Shi X."/>
            <person name="Chang Y."/>
            <person name="Huang F."/>
            <person name="Chen Y."/>
            <person name="Hong S."/>
            <person name="Mi L."/>
            <person name="Sun Q."/>
            <person name="Zhang L."/>
            <person name="Zhou B."/>
            <person name="Peng R."/>
            <person name="Zhang X."/>
            <person name="Liu F."/>
        </authorList>
    </citation>
    <scope>NUCLEOTIDE SEQUENCE [LARGE SCALE GENOMIC DNA]</scope>
    <source>
        <strain evidence="3">cv. PA1801</strain>
    </source>
</reference>
<sequence length="471" mass="54467">MCGPMSTPSLNGRRLSTTQENMLQQLVVPYTPQQNGVSERKNRTIIEMARCLLFEKDLPKVFWAEAVNTLVYLLNLLPTRVLVGHIMKCGMYQSSSSKGYKLYNVTTKKVFVSRNVKFDEHTKWNWEKNEIAAQTPIVVSQEQISKSKSDTKFAFRGTRSLYDVYAMCNLATLEPTNYKEVAKHNELRAAMIDEMKMIKKNSTWQLVDRPKNYKVIGVKWVYRTKLNQDGSVNKHKARFVSAFLNGLLEEEIFFKQQEGFQALENEGKAPRAWYSRIDSYLLQKGFTRSESEATLYYILGNQFDSGVFISQRKYALEVLMKFKMKNCKPIATLLVLYEKLSKSDNFEKVDASIYRCLIGNLLYLSAIRPYITGAFAWNSKKQDMVAQSSTEAKYVSTAVAANQAIWLRKILANLDKILMMLLQFRLGEINVRYCKSEDQFVDVLTKVVSRPKFEFLRRKLGVSKKNLKEEY</sequence>
<dbReference type="InterPro" id="IPR036397">
    <property type="entry name" value="RNaseH_sf"/>
</dbReference>
<dbReference type="Gene3D" id="3.30.420.10">
    <property type="entry name" value="Ribonuclease H-like superfamily/Ribonuclease H"/>
    <property type="match status" value="1"/>
</dbReference>
<proteinExistence type="predicted"/>
<dbReference type="OrthoDB" id="999682at2759"/>
<dbReference type="InterPro" id="IPR039537">
    <property type="entry name" value="Retrotran_Ty1/copia-like"/>
</dbReference>